<protein>
    <submittedName>
        <fullName evidence="2">Uncharacterized protein</fullName>
    </submittedName>
</protein>
<dbReference type="EMBL" id="CP028773">
    <property type="protein sequence ID" value="AWU74667.1"/>
    <property type="molecule type" value="Genomic_DNA"/>
</dbReference>
<dbReference type="HOGENOM" id="CLU_994207_0_0_1"/>
<dbReference type="Pfam" id="PF07855">
    <property type="entry name" value="ATG101"/>
    <property type="match status" value="1"/>
</dbReference>
<reference evidence="1 4" key="3">
    <citation type="submission" date="2018-06" db="EMBL/GenBank/DDBJ databases">
        <title>Population genomics shows no distinction between pathogenic Candida krusei and environmental Pichia kudriavzevii: One species, four names.</title>
        <authorList>
            <person name="Douglass A.P."/>
            <person name="Offei B."/>
            <person name="Braun-Galleani S."/>
            <person name="Coughlan A.Y."/>
            <person name="Martos A."/>
            <person name="Ortiz-Merino R.A."/>
            <person name="Byrne K.P."/>
            <person name="Wolfe K.H."/>
        </authorList>
    </citation>
    <scope>NUCLEOTIDE SEQUENCE [LARGE SCALE GENOMIC DNA]</scope>
    <source>
        <strain evidence="1 4">CBS573</strain>
    </source>
</reference>
<evidence type="ECO:0000313" key="2">
    <source>
        <dbReference type="EMBL" id="KGK40816.1"/>
    </source>
</evidence>
<dbReference type="GO" id="GO:0006914">
    <property type="term" value="P:autophagy"/>
    <property type="evidence" value="ECO:0007669"/>
    <property type="project" value="InterPro"/>
</dbReference>
<keyword evidence="4" id="KW-1185">Reference proteome</keyword>
<accession>A0A099P9W9</accession>
<gene>
    <name evidence="1" type="ORF">C5L36_0A12430</name>
    <name evidence="2" type="ORF">JL09_g215</name>
</gene>
<dbReference type="GeneID" id="40382377"/>
<proteinExistence type="predicted"/>
<dbReference type="OrthoDB" id="10259639at2759"/>
<evidence type="ECO:0000313" key="1">
    <source>
        <dbReference type="EMBL" id="AWU74667.1"/>
    </source>
</evidence>
<name>A0A099P9W9_PICKU</name>
<dbReference type="VEuPathDB" id="FungiDB:C5L36_0A12430"/>
<dbReference type="EMBL" id="JQFK01000001">
    <property type="protein sequence ID" value="KGK40816.1"/>
    <property type="molecule type" value="Genomic_DNA"/>
</dbReference>
<dbReference type="Proteomes" id="UP000249293">
    <property type="component" value="Chromosome 1"/>
</dbReference>
<evidence type="ECO:0000313" key="4">
    <source>
        <dbReference type="Proteomes" id="UP000249293"/>
    </source>
</evidence>
<dbReference type="AlphaFoldDB" id="A0A099P9W9"/>
<dbReference type="KEGG" id="pkz:C5L36_0A12430"/>
<sequence>MSQISAVLEESSLNGYLDGILNTILFMRLLDPIDTDFSFSHFLKTNYPSTRSSQIKLPTCAIEASSWINECISEIHSNITPIEANNLTDAVHSIDSLFAKVLLSLKFYVDDTDNNHRSKRCESWLIDLDILRDQFSSSFFDREKMDTLKSNKSINFNNLNSNSLLYLSLNPSFRQDFLNDLFQSNISQIIQYVDSHRENVPIFKSTKSPFLLDYKIVATSSIYTNPLDIEDLASSFPGLDSNESIEVLSSLEYDKQKNEASTADDLWKNGYNIIRKILDK</sequence>
<dbReference type="InterPro" id="IPR012445">
    <property type="entry name" value="ATG101"/>
</dbReference>
<dbReference type="STRING" id="4909.A0A099P9W9"/>
<organism evidence="2 3">
    <name type="scientific">Pichia kudriavzevii</name>
    <name type="common">Yeast</name>
    <name type="synonym">Issatchenkia orientalis</name>
    <dbReference type="NCBI Taxonomy" id="4909"/>
    <lineage>
        <taxon>Eukaryota</taxon>
        <taxon>Fungi</taxon>
        <taxon>Dikarya</taxon>
        <taxon>Ascomycota</taxon>
        <taxon>Saccharomycotina</taxon>
        <taxon>Pichiomycetes</taxon>
        <taxon>Pichiales</taxon>
        <taxon>Pichiaceae</taxon>
        <taxon>Pichia</taxon>
    </lineage>
</organism>
<dbReference type="Proteomes" id="UP000029867">
    <property type="component" value="Unassembled WGS sequence"/>
</dbReference>
<evidence type="ECO:0000313" key="3">
    <source>
        <dbReference type="Proteomes" id="UP000029867"/>
    </source>
</evidence>
<reference evidence="2" key="2">
    <citation type="submission" date="2014-08" db="EMBL/GenBank/DDBJ databases">
        <title>Exploiting Issatchenkia orientalis SD108 for Succinic Acid Production.</title>
        <authorList>
            <person name="Xiao H."/>
            <person name="Shao Z."/>
            <person name="Jiang Y."/>
            <person name="Dole S."/>
            <person name="Zhao H."/>
        </authorList>
    </citation>
    <scope>NUCLEOTIDE SEQUENCE [LARGE SCALE GENOMIC DNA]</scope>
    <source>
        <strain evidence="2">SD108</strain>
    </source>
</reference>
<reference evidence="3" key="1">
    <citation type="journal article" date="2014" name="Microb. Cell Fact.">
        <title>Exploiting Issatchenkia orientalis SD108 for succinic acid production.</title>
        <authorList>
            <person name="Xiao H."/>
            <person name="Shao Z."/>
            <person name="Jiang Y."/>
            <person name="Dole S."/>
            <person name="Zhao H."/>
        </authorList>
    </citation>
    <scope>NUCLEOTIDE SEQUENCE [LARGE SCALE GENOMIC DNA]</scope>
    <source>
        <strain evidence="3">SD108</strain>
    </source>
</reference>
<dbReference type="RefSeq" id="XP_029320144.1">
    <property type="nucleotide sequence ID" value="XM_029464284.1"/>
</dbReference>